<proteinExistence type="predicted"/>
<protein>
    <submittedName>
        <fullName evidence="2 3">Uncharacterized protein</fullName>
    </submittedName>
</protein>
<keyword evidence="4" id="KW-1185">Reference proteome</keyword>
<organism evidence="2">
    <name type="scientific">Puccinia triticina (isolate 1-1 / race 1 (BBBD))</name>
    <name type="common">Brown leaf rust fungus</name>
    <dbReference type="NCBI Taxonomy" id="630390"/>
    <lineage>
        <taxon>Eukaryota</taxon>
        <taxon>Fungi</taxon>
        <taxon>Dikarya</taxon>
        <taxon>Basidiomycota</taxon>
        <taxon>Pucciniomycotina</taxon>
        <taxon>Pucciniomycetes</taxon>
        <taxon>Pucciniales</taxon>
        <taxon>Pucciniaceae</taxon>
        <taxon>Puccinia</taxon>
    </lineage>
</organism>
<dbReference type="OrthoDB" id="2507700at2759"/>
<dbReference type="EMBL" id="ADAS02000104">
    <property type="protein sequence ID" value="OAV90330.1"/>
    <property type="molecule type" value="Genomic_DNA"/>
</dbReference>
<sequence>MKHDLSRKQHVIRALKNDRDQACKERDQAERKRDDACKDRDQAEQKTKEMATKIKQTSMERDQAERKRDDACKERDKAEQKMKEMAEKIKQASKDRDESERKMKEMAEKLREIVGAQHTAKQSIEHNAPGLSFATNDDSCPSEIDELAYDGSSEEGGQGYITHPAGTTRAGPSSRKRPAADSLARNSKKGRTVLPPDGPIIFTEQADPLLLQFTAHLGFRRAEVMLGQFKRIVFAFPDNPGGHRHEQRAPLRFARYGLWVGEWVSAVSARFPQFFLIPTSYLDNGASHINKEKLLALVGQDSSDRPPLAFCEALFLRVAEGFVKLVRVKEALAHTIYISMLVSSSKKPYEELPSALRSYTDIGFFQAITGLQQKVRGSDSTNMSALACFAVGGVRGLLLGPPSDRICTPSGAAQHIALIAMGTTHRDPEPYWHKTHTLILRLLRSSFADHRLADLNEVHLADALASDFLHVWSATGEPVPWLKPRARKAVRPPNIDLNNL</sequence>
<gene>
    <name evidence="2" type="ORF">PTTG_12463</name>
</gene>
<evidence type="ECO:0000313" key="2">
    <source>
        <dbReference type="EMBL" id="OAV90330.1"/>
    </source>
</evidence>
<reference evidence="2" key="1">
    <citation type="submission" date="2009-11" db="EMBL/GenBank/DDBJ databases">
        <authorList>
            <consortium name="The Broad Institute Genome Sequencing Platform"/>
            <person name="Ward D."/>
            <person name="Feldgarden M."/>
            <person name="Earl A."/>
            <person name="Young S.K."/>
            <person name="Zeng Q."/>
            <person name="Koehrsen M."/>
            <person name="Alvarado L."/>
            <person name="Berlin A."/>
            <person name="Bochicchio J."/>
            <person name="Borenstein D."/>
            <person name="Chapman S.B."/>
            <person name="Chen Z."/>
            <person name="Engels R."/>
            <person name="Freedman E."/>
            <person name="Gellesch M."/>
            <person name="Goldberg J."/>
            <person name="Griggs A."/>
            <person name="Gujja S."/>
            <person name="Heilman E."/>
            <person name="Heiman D."/>
            <person name="Hepburn T."/>
            <person name="Howarth C."/>
            <person name="Jen D."/>
            <person name="Larson L."/>
            <person name="Lewis B."/>
            <person name="Mehta T."/>
            <person name="Park D."/>
            <person name="Pearson M."/>
            <person name="Roberts A."/>
            <person name="Saif S."/>
            <person name="Shea T."/>
            <person name="Shenoy N."/>
            <person name="Sisk P."/>
            <person name="Stolte C."/>
            <person name="Sykes S."/>
            <person name="Thomson T."/>
            <person name="Walk T."/>
            <person name="White J."/>
            <person name="Yandava C."/>
            <person name="Izard J."/>
            <person name="Baranova O.V."/>
            <person name="Blanton J.M."/>
            <person name="Tanner A.C."/>
            <person name="Dewhirst F.E."/>
            <person name="Haas B."/>
            <person name="Nusbaum C."/>
            <person name="Birren B."/>
        </authorList>
    </citation>
    <scope>NUCLEOTIDE SEQUENCE [LARGE SCALE GENOMIC DNA]</scope>
    <source>
        <strain evidence="2">1-1 BBBD Race 1</strain>
    </source>
</reference>
<feature type="region of interest" description="Disordered" evidence="1">
    <location>
        <begin position="1"/>
        <end position="104"/>
    </location>
</feature>
<accession>A0A180GCE3</accession>
<evidence type="ECO:0000313" key="3">
    <source>
        <dbReference type="EnsemblFungi" id="PTTG_12463-t43_1-p1"/>
    </source>
</evidence>
<dbReference type="Proteomes" id="UP000005240">
    <property type="component" value="Unassembled WGS sequence"/>
</dbReference>
<dbReference type="VEuPathDB" id="FungiDB:PTTG_12463"/>
<evidence type="ECO:0000256" key="1">
    <source>
        <dbReference type="SAM" id="MobiDB-lite"/>
    </source>
</evidence>
<evidence type="ECO:0000313" key="4">
    <source>
        <dbReference type="Proteomes" id="UP000005240"/>
    </source>
</evidence>
<feature type="region of interest" description="Disordered" evidence="1">
    <location>
        <begin position="151"/>
        <end position="190"/>
    </location>
</feature>
<dbReference type="AlphaFoldDB" id="A0A180GCE3"/>
<feature type="compositionally biased region" description="Basic and acidic residues" evidence="1">
    <location>
        <begin position="15"/>
        <end position="104"/>
    </location>
</feature>
<reference evidence="3" key="4">
    <citation type="submission" date="2025-05" db="UniProtKB">
        <authorList>
            <consortium name="EnsemblFungi"/>
        </authorList>
    </citation>
    <scope>IDENTIFICATION</scope>
    <source>
        <strain evidence="3">isolate 1-1 / race 1 (BBBD)</strain>
    </source>
</reference>
<name>A0A180GCE3_PUCT1</name>
<dbReference type="EnsemblFungi" id="PTTG_12463-t43_1">
    <property type="protein sequence ID" value="PTTG_12463-t43_1-p1"/>
    <property type="gene ID" value="PTTG_12463"/>
</dbReference>
<reference evidence="3 4" key="3">
    <citation type="journal article" date="2017" name="G3 (Bethesda)">
        <title>Comparative analysis highlights variable genome content of wheat rusts and divergence of the mating loci.</title>
        <authorList>
            <person name="Cuomo C.A."/>
            <person name="Bakkeren G."/>
            <person name="Khalil H.B."/>
            <person name="Panwar V."/>
            <person name="Joly D."/>
            <person name="Linning R."/>
            <person name="Sakthikumar S."/>
            <person name="Song X."/>
            <person name="Adiconis X."/>
            <person name="Fan L."/>
            <person name="Goldberg J.M."/>
            <person name="Levin J.Z."/>
            <person name="Young S."/>
            <person name="Zeng Q."/>
            <person name="Anikster Y."/>
            <person name="Bruce M."/>
            <person name="Wang M."/>
            <person name="Yin C."/>
            <person name="McCallum B."/>
            <person name="Szabo L.J."/>
            <person name="Hulbert S."/>
            <person name="Chen X."/>
            <person name="Fellers J.P."/>
        </authorList>
    </citation>
    <scope>NUCLEOTIDE SEQUENCE</scope>
    <source>
        <strain evidence="4">Isolate 1-1 / race 1 (BBBD)</strain>
        <strain evidence="3">isolate 1-1 / race 1 (BBBD)</strain>
    </source>
</reference>
<reference evidence="2" key="2">
    <citation type="submission" date="2016-05" db="EMBL/GenBank/DDBJ databases">
        <title>Comparative analysis highlights variable genome content of wheat rusts and divergence of the mating loci.</title>
        <authorList>
            <person name="Cuomo C.A."/>
            <person name="Bakkeren G."/>
            <person name="Szabo L."/>
            <person name="Khalil H."/>
            <person name="Joly D."/>
            <person name="Goldberg J."/>
            <person name="Young S."/>
            <person name="Zeng Q."/>
            <person name="Fellers J."/>
        </authorList>
    </citation>
    <scope>NUCLEOTIDE SEQUENCE [LARGE SCALE GENOMIC DNA]</scope>
    <source>
        <strain evidence="2">1-1 BBBD Race 1</strain>
    </source>
</reference>